<keyword evidence="2" id="KW-1185">Reference proteome</keyword>
<evidence type="ECO:0000313" key="1">
    <source>
        <dbReference type="EMBL" id="CAI6336995.1"/>
    </source>
</evidence>
<dbReference type="OrthoDB" id="10333753at2759"/>
<protein>
    <submittedName>
        <fullName evidence="1">Uncharacterized protein</fullName>
    </submittedName>
</protein>
<proteinExistence type="predicted"/>
<comment type="caution">
    <text evidence="1">The sequence shown here is derived from an EMBL/GenBank/DDBJ whole genome shotgun (WGS) entry which is preliminary data.</text>
</comment>
<organism evidence="1 2">
    <name type="scientific">Periconia digitata</name>
    <dbReference type="NCBI Taxonomy" id="1303443"/>
    <lineage>
        <taxon>Eukaryota</taxon>
        <taxon>Fungi</taxon>
        <taxon>Dikarya</taxon>
        <taxon>Ascomycota</taxon>
        <taxon>Pezizomycotina</taxon>
        <taxon>Dothideomycetes</taxon>
        <taxon>Pleosporomycetidae</taxon>
        <taxon>Pleosporales</taxon>
        <taxon>Massarineae</taxon>
        <taxon>Periconiaceae</taxon>
        <taxon>Periconia</taxon>
    </lineage>
</organism>
<accession>A0A9W4XQG5</accession>
<reference evidence="1" key="1">
    <citation type="submission" date="2023-01" db="EMBL/GenBank/DDBJ databases">
        <authorList>
            <person name="Van Ghelder C."/>
            <person name="Rancurel C."/>
        </authorList>
    </citation>
    <scope>NUCLEOTIDE SEQUENCE</scope>
    <source>
        <strain evidence="1">CNCM I-4278</strain>
    </source>
</reference>
<dbReference type="AlphaFoldDB" id="A0A9W4XQG5"/>
<dbReference type="Proteomes" id="UP001152607">
    <property type="component" value="Unassembled WGS sequence"/>
</dbReference>
<evidence type="ECO:0000313" key="2">
    <source>
        <dbReference type="Proteomes" id="UP001152607"/>
    </source>
</evidence>
<sequence>MPNVYNLPFPKNYVRVAVAEPDLNSAFFRRVTDLPPYIADLKPLSLHIFVE</sequence>
<dbReference type="EMBL" id="CAOQHR010000007">
    <property type="protein sequence ID" value="CAI6336995.1"/>
    <property type="molecule type" value="Genomic_DNA"/>
</dbReference>
<name>A0A9W4XQG5_9PLEO</name>
<gene>
    <name evidence="1" type="ORF">PDIGIT_LOCUS10102</name>
</gene>